<dbReference type="HOGENOM" id="CLU_2841743_0_0_5"/>
<dbReference type="STRING" id="366602.Caul_2693"/>
<accession>B0SY73</accession>
<proteinExistence type="predicted"/>
<reference evidence="1" key="1">
    <citation type="submission" date="2008-01" db="EMBL/GenBank/DDBJ databases">
        <title>Complete sequence of chromosome of Caulobacter sp. K31.</title>
        <authorList>
            <consortium name="US DOE Joint Genome Institute"/>
            <person name="Copeland A."/>
            <person name="Lucas S."/>
            <person name="Lapidus A."/>
            <person name="Barry K."/>
            <person name="Glavina del Rio T."/>
            <person name="Dalin E."/>
            <person name="Tice H."/>
            <person name="Pitluck S."/>
            <person name="Bruce D."/>
            <person name="Goodwin L."/>
            <person name="Thompson L.S."/>
            <person name="Brettin T."/>
            <person name="Detter J.C."/>
            <person name="Han C."/>
            <person name="Schmutz J."/>
            <person name="Larimer F."/>
            <person name="Land M."/>
            <person name="Hauser L."/>
            <person name="Kyrpides N."/>
            <person name="Kim E."/>
            <person name="Stephens C."/>
            <person name="Richardson P."/>
        </authorList>
    </citation>
    <scope>NUCLEOTIDE SEQUENCE [LARGE SCALE GENOMIC DNA]</scope>
    <source>
        <strain evidence="1">K31</strain>
    </source>
</reference>
<evidence type="ECO:0000313" key="1">
    <source>
        <dbReference type="EMBL" id="ABZ71820.1"/>
    </source>
</evidence>
<protein>
    <submittedName>
        <fullName evidence="1">Uncharacterized protein</fullName>
    </submittedName>
</protein>
<name>B0SY73_CAUSK</name>
<dbReference type="EMBL" id="CP000927">
    <property type="protein sequence ID" value="ABZ71820.1"/>
    <property type="molecule type" value="Genomic_DNA"/>
</dbReference>
<dbReference type="AlphaFoldDB" id="B0SY73"/>
<dbReference type="OrthoDB" id="7191428at2"/>
<sequence>MTLTPGQFTALSNLQRKKAGEAVDWINISDARALTELGFAERTGGGWVITPAGTTVLLVNEGDQQK</sequence>
<dbReference type="KEGG" id="cak:Caul_2693"/>
<gene>
    <name evidence="1" type="ordered locus">Caul_2693</name>
</gene>
<organism evidence="1">
    <name type="scientific">Caulobacter sp. (strain K31)</name>
    <dbReference type="NCBI Taxonomy" id="366602"/>
    <lineage>
        <taxon>Bacteria</taxon>
        <taxon>Pseudomonadati</taxon>
        <taxon>Pseudomonadota</taxon>
        <taxon>Alphaproteobacteria</taxon>
        <taxon>Caulobacterales</taxon>
        <taxon>Caulobacteraceae</taxon>
        <taxon>Caulobacter</taxon>
    </lineage>
</organism>